<accession>A0A316XF34</accession>
<proteinExistence type="predicted"/>
<name>A0A316XF34_9FLAO</name>
<dbReference type="Proteomes" id="UP000236594">
    <property type="component" value="Unassembled WGS sequence"/>
</dbReference>
<evidence type="ECO:0000256" key="1">
    <source>
        <dbReference type="SAM" id="MobiDB-lite"/>
    </source>
</evidence>
<sequence length="131" mass="15160">MRRRIPKKAPVQQPVIPITEEQNPPPIIEEEVMPFVLRHEDEIINYIKEKAIKETMKSLAPLLEKLEEAVKQQETAQVPDSIPPPPASSVMNYEEQLKQLQEASNAKVKEKEIKIMERMNKLNTRLGNIRI</sequence>
<reference evidence="2 3" key="1">
    <citation type="submission" date="2018-04" db="EMBL/GenBank/DDBJ databases">
        <title>Draft Genome Sequence of Phosphate-Solubilizing Chryseobacterium sp. ISE14 that is a Biocontrol and Plant Growth-Promoting Rhizobacterium Isolated from Cucumber.</title>
        <authorList>
            <person name="Jeong J.-J."/>
            <person name="Sang M.K."/>
            <person name="Choi I.-G."/>
            <person name="Kim K.D."/>
        </authorList>
    </citation>
    <scope>NUCLEOTIDE SEQUENCE [LARGE SCALE GENOMIC DNA]</scope>
    <source>
        <strain evidence="2 3">ISE14</strain>
    </source>
</reference>
<keyword evidence="3" id="KW-1185">Reference proteome</keyword>
<evidence type="ECO:0000313" key="3">
    <source>
        <dbReference type="Proteomes" id="UP000236594"/>
    </source>
</evidence>
<protein>
    <submittedName>
        <fullName evidence="2">Uncharacterized protein</fullName>
    </submittedName>
</protein>
<organism evidence="2 3">
    <name type="scientific">Chryseobacterium phosphatilyticum</name>
    <dbReference type="NCBI Taxonomy" id="475075"/>
    <lineage>
        <taxon>Bacteria</taxon>
        <taxon>Pseudomonadati</taxon>
        <taxon>Bacteroidota</taxon>
        <taxon>Flavobacteriia</taxon>
        <taxon>Flavobacteriales</taxon>
        <taxon>Weeksellaceae</taxon>
        <taxon>Chryseobacterium group</taxon>
        <taxon>Chryseobacterium</taxon>
    </lineage>
</organism>
<gene>
    <name evidence="2" type="ORF">C1631_006935</name>
</gene>
<dbReference type="RefSeq" id="WP_103248568.1">
    <property type="nucleotide sequence ID" value="NZ_PPED02000001.1"/>
</dbReference>
<evidence type="ECO:0000313" key="2">
    <source>
        <dbReference type="EMBL" id="PWN72327.1"/>
    </source>
</evidence>
<dbReference type="AlphaFoldDB" id="A0A316XF34"/>
<comment type="caution">
    <text evidence="2">The sequence shown here is derived from an EMBL/GenBank/DDBJ whole genome shotgun (WGS) entry which is preliminary data.</text>
</comment>
<dbReference type="EMBL" id="PPED02000001">
    <property type="protein sequence ID" value="PWN72327.1"/>
    <property type="molecule type" value="Genomic_DNA"/>
</dbReference>
<feature type="region of interest" description="Disordered" evidence="1">
    <location>
        <begin position="1"/>
        <end position="23"/>
    </location>
</feature>
<dbReference type="OrthoDB" id="1260815at2"/>